<evidence type="ECO:0000259" key="1">
    <source>
        <dbReference type="Pfam" id="PF01738"/>
    </source>
</evidence>
<name>A0A9D5HM73_9LILI</name>
<dbReference type="AlphaFoldDB" id="A0A9D5HM73"/>
<dbReference type="InterPro" id="IPR029058">
    <property type="entry name" value="AB_hydrolase_fold"/>
</dbReference>
<comment type="caution">
    <text evidence="2">The sequence shown here is derived from an EMBL/GenBank/DDBJ whole genome shotgun (WGS) entry which is preliminary data.</text>
</comment>
<dbReference type="Proteomes" id="UP001085076">
    <property type="component" value="Miscellaneous, Linkage group lg02"/>
</dbReference>
<dbReference type="PANTHER" id="PTHR17630">
    <property type="entry name" value="DIENELACTONE HYDROLASE"/>
    <property type="match status" value="1"/>
</dbReference>
<dbReference type="GO" id="GO:0016787">
    <property type="term" value="F:hydrolase activity"/>
    <property type="evidence" value="ECO:0007669"/>
    <property type="project" value="InterPro"/>
</dbReference>
<sequence length="240" mass="26056">MASSQCCENPPTLSPSCGVGSVVQDFGGLRAYVSGDPESKRAVLLASDVYGFESPNLRKIADKVAASGFFVVVPDFFFGEPYDANNAERPLSAWLQAHTPQKGFVDAKSVITTLKRKGLAAIGAAGFCWGAKVVVELAKSDEIQVGVLLHPSFVSVDDIKEVNRPIAILGAEVDHLSPPALLKQFEEILSQKSGIDSFVKIFPGVAHGWTVRWKVDDNFAVESAEEAHKNMLDWFLKYIE</sequence>
<accession>A0A9D5HM73</accession>
<evidence type="ECO:0000313" key="2">
    <source>
        <dbReference type="EMBL" id="KAJ0981543.1"/>
    </source>
</evidence>
<dbReference type="SUPFAM" id="SSF53474">
    <property type="entry name" value="alpha/beta-Hydrolases"/>
    <property type="match status" value="1"/>
</dbReference>
<keyword evidence="3" id="KW-1185">Reference proteome</keyword>
<proteinExistence type="predicted"/>
<reference evidence="2" key="2">
    <citation type="journal article" date="2022" name="Hortic Res">
        <title>The genome of Dioscorea zingiberensis sheds light on the biosynthesis, origin and evolution of the medicinally important diosgenin saponins.</title>
        <authorList>
            <person name="Li Y."/>
            <person name="Tan C."/>
            <person name="Li Z."/>
            <person name="Guo J."/>
            <person name="Li S."/>
            <person name="Chen X."/>
            <person name="Wang C."/>
            <person name="Dai X."/>
            <person name="Yang H."/>
            <person name="Song W."/>
            <person name="Hou L."/>
            <person name="Xu J."/>
            <person name="Tong Z."/>
            <person name="Xu A."/>
            <person name="Yuan X."/>
            <person name="Wang W."/>
            <person name="Yang Q."/>
            <person name="Chen L."/>
            <person name="Sun Z."/>
            <person name="Wang K."/>
            <person name="Pan B."/>
            <person name="Chen J."/>
            <person name="Bao Y."/>
            <person name="Liu F."/>
            <person name="Qi X."/>
            <person name="Gang D.R."/>
            <person name="Wen J."/>
            <person name="Li J."/>
        </authorList>
    </citation>
    <scope>NUCLEOTIDE SEQUENCE</scope>
    <source>
        <strain evidence="2">Dzin_1.0</strain>
    </source>
</reference>
<dbReference type="InterPro" id="IPR002925">
    <property type="entry name" value="Dienelactn_hydro"/>
</dbReference>
<protein>
    <recommendedName>
        <fullName evidence="1">Dienelactone hydrolase domain-containing protein</fullName>
    </recommendedName>
</protein>
<dbReference type="OrthoDB" id="17560at2759"/>
<gene>
    <name evidence="2" type="ORF">J5N97_009798</name>
</gene>
<dbReference type="Pfam" id="PF01738">
    <property type="entry name" value="DLH"/>
    <property type="match status" value="1"/>
</dbReference>
<evidence type="ECO:0000313" key="3">
    <source>
        <dbReference type="Proteomes" id="UP001085076"/>
    </source>
</evidence>
<dbReference type="Gene3D" id="3.40.50.1820">
    <property type="entry name" value="alpha/beta hydrolase"/>
    <property type="match status" value="1"/>
</dbReference>
<dbReference type="EMBL" id="JAGGNH010000002">
    <property type="protein sequence ID" value="KAJ0981543.1"/>
    <property type="molecule type" value="Genomic_DNA"/>
</dbReference>
<reference evidence="2" key="1">
    <citation type="submission" date="2021-03" db="EMBL/GenBank/DDBJ databases">
        <authorList>
            <person name="Li Z."/>
            <person name="Yang C."/>
        </authorList>
    </citation>
    <scope>NUCLEOTIDE SEQUENCE</scope>
    <source>
        <strain evidence="2">Dzin_1.0</strain>
        <tissue evidence="2">Leaf</tissue>
    </source>
</reference>
<organism evidence="2 3">
    <name type="scientific">Dioscorea zingiberensis</name>
    <dbReference type="NCBI Taxonomy" id="325984"/>
    <lineage>
        <taxon>Eukaryota</taxon>
        <taxon>Viridiplantae</taxon>
        <taxon>Streptophyta</taxon>
        <taxon>Embryophyta</taxon>
        <taxon>Tracheophyta</taxon>
        <taxon>Spermatophyta</taxon>
        <taxon>Magnoliopsida</taxon>
        <taxon>Liliopsida</taxon>
        <taxon>Dioscoreales</taxon>
        <taxon>Dioscoreaceae</taxon>
        <taxon>Dioscorea</taxon>
    </lineage>
</organism>
<feature type="domain" description="Dienelactone hydrolase" evidence="1">
    <location>
        <begin position="30"/>
        <end position="238"/>
    </location>
</feature>
<dbReference type="PANTHER" id="PTHR17630:SF44">
    <property type="entry name" value="PROTEIN AIM2"/>
    <property type="match status" value="1"/>
</dbReference>